<evidence type="ECO:0000313" key="6">
    <source>
        <dbReference type="EMBL" id="OGM63452.1"/>
    </source>
</evidence>
<evidence type="ECO:0000256" key="4">
    <source>
        <dbReference type="ARBA" id="ARBA00022842"/>
    </source>
</evidence>
<comment type="caution">
    <text evidence="6">The sequence shown here is derived from an EMBL/GenBank/DDBJ whole genome shotgun (WGS) entry which is preliminary data.</text>
</comment>
<dbReference type="STRING" id="1802519.A2961_03235"/>
<dbReference type="GO" id="GO:0046872">
    <property type="term" value="F:metal ion binding"/>
    <property type="evidence" value="ECO:0007669"/>
    <property type="project" value="UniProtKB-KW"/>
</dbReference>
<keyword evidence="5" id="KW-0119">Carbohydrate metabolism</keyword>
<sequence>MKKKLIITAHDFGYFDSINRGIIYSLKHKNNIITELSLLANTPGSLEAAKFSRSTKISVSLNTNFTSQKPLSRGVPSLVGKDGNFLKVDTKTWDFSVIDRFNEKDVTRELDAQWDWFTENVGRKPSAILSKKNEYGDPKILMPVVSKAKKEGVPIRVPVWMWKENYGAQSYVEQEGVKSTQNIFLGLKEWKGKFGYDLIEDIDQLIADIKTKEGVSELLVFPGFVDKELMDKSTLNWQRGQFLQVLDNNEVISKIKDNFELISFRDL</sequence>
<keyword evidence="3" id="KW-0378">Hydrolase</keyword>
<evidence type="ECO:0000256" key="5">
    <source>
        <dbReference type="ARBA" id="ARBA00023277"/>
    </source>
</evidence>
<keyword evidence="4" id="KW-0460">Magnesium</keyword>
<dbReference type="InterPro" id="IPR011330">
    <property type="entry name" value="Glyco_hydro/deAcase_b/a-brl"/>
</dbReference>
<comment type="cofactor">
    <cofactor evidence="1">
        <name>Mg(2+)</name>
        <dbReference type="ChEBI" id="CHEBI:18420"/>
    </cofactor>
</comment>
<evidence type="ECO:0000313" key="7">
    <source>
        <dbReference type="Proteomes" id="UP000177082"/>
    </source>
</evidence>
<dbReference type="Pfam" id="PF04794">
    <property type="entry name" value="YdjC"/>
    <property type="match status" value="1"/>
</dbReference>
<dbReference type="PANTHER" id="PTHR31609">
    <property type="entry name" value="YDJC DEACETYLASE FAMILY MEMBER"/>
    <property type="match status" value="1"/>
</dbReference>
<protein>
    <recommendedName>
        <fullName evidence="8">YdjC family protein</fullName>
    </recommendedName>
</protein>
<dbReference type="GO" id="GO:0005975">
    <property type="term" value="P:carbohydrate metabolic process"/>
    <property type="evidence" value="ECO:0007669"/>
    <property type="project" value="InterPro"/>
</dbReference>
<dbReference type="InterPro" id="IPR006879">
    <property type="entry name" value="YdjC-like"/>
</dbReference>
<evidence type="ECO:0000256" key="3">
    <source>
        <dbReference type="ARBA" id="ARBA00022801"/>
    </source>
</evidence>
<reference evidence="6 7" key="1">
    <citation type="journal article" date="2016" name="Nat. Commun.">
        <title>Thousands of microbial genomes shed light on interconnected biogeochemical processes in an aquifer system.</title>
        <authorList>
            <person name="Anantharaman K."/>
            <person name="Brown C.T."/>
            <person name="Hug L.A."/>
            <person name="Sharon I."/>
            <person name="Castelle C.J."/>
            <person name="Probst A.J."/>
            <person name="Thomas B.C."/>
            <person name="Singh A."/>
            <person name="Wilkins M.J."/>
            <person name="Karaoz U."/>
            <person name="Brodie E.L."/>
            <person name="Williams K.H."/>
            <person name="Hubbard S.S."/>
            <person name="Banfield J.F."/>
        </authorList>
    </citation>
    <scope>NUCLEOTIDE SEQUENCE [LARGE SCALE GENOMIC DNA]</scope>
</reference>
<evidence type="ECO:0000256" key="2">
    <source>
        <dbReference type="ARBA" id="ARBA00022723"/>
    </source>
</evidence>
<dbReference type="GO" id="GO:0016787">
    <property type="term" value="F:hydrolase activity"/>
    <property type="evidence" value="ECO:0007669"/>
    <property type="project" value="UniProtKB-KW"/>
</dbReference>
<gene>
    <name evidence="6" type="ORF">A2961_03235</name>
</gene>
<dbReference type="Gene3D" id="3.20.20.370">
    <property type="entry name" value="Glycoside hydrolase/deacetylase"/>
    <property type="match status" value="1"/>
</dbReference>
<name>A0A1F8BHE7_9BACT</name>
<evidence type="ECO:0000256" key="1">
    <source>
        <dbReference type="ARBA" id="ARBA00001946"/>
    </source>
</evidence>
<proteinExistence type="predicted"/>
<dbReference type="GO" id="GO:0019213">
    <property type="term" value="F:deacetylase activity"/>
    <property type="evidence" value="ECO:0007669"/>
    <property type="project" value="TreeGrafter"/>
</dbReference>
<organism evidence="6 7">
    <name type="scientific">Candidatus Woesebacteria bacterium RIFCSPLOWO2_01_FULL_39_21</name>
    <dbReference type="NCBI Taxonomy" id="1802519"/>
    <lineage>
        <taxon>Bacteria</taxon>
        <taxon>Candidatus Woeseibacteriota</taxon>
    </lineage>
</organism>
<dbReference type="SUPFAM" id="SSF88713">
    <property type="entry name" value="Glycoside hydrolase/deacetylase"/>
    <property type="match status" value="1"/>
</dbReference>
<dbReference type="PANTHER" id="PTHR31609:SF1">
    <property type="entry name" value="CARBOHYDRATE DEACETYLASE"/>
    <property type="match status" value="1"/>
</dbReference>
<evidence type="ECO:0008006" key="8">
    <source>
        <dbReference type="Google" id="ProtNLM"/>
    </source>
</evidence>
<dbReference type="EMBL" id="MGHF01000017">
    <property type="protein sequence ID" value="OGM63452.1"/>
    <property type="molecule type" value="Genomic_DNA"/>
</dbReference>
<dbReference type="AlphaFoldDB" id="A0A1F8BHE7"/>
<dbReference type="Proteomes" id="UP000177082">
    <property type="component" value="Unassembled WGS sequence"/>
</dbReference>
<accession>A0A1F8BHE7</accession>
<keyword evidence="2" id="KW-0479">Metal-binding</keyword>